<name>A0ABZ3IG86_9FIRM</name>
<dbReference type="Proteomes" id="UP000216752">
    <property type="component" value="Chromosome"/>
</dbReference>
<gene>
    <name evidence="1" type="ORF">SPSIL_007890</name>
</gene>
<evidence type="ECO:0000313" key="1">
    <source>
        <dbReference type="EMBL" id="XFO64686.1"/>
    </source>
</evidence>
<organism evidence="1 2">
    <name type="scientific">Sporomusa silvacetica DSM 10669</name>
    <dbReference type="NCBI Taxonomy" id="1123289"/>
    <lineage>
        <taxon>Bacteria</taxon>
        <taxon>Bacillati</taxon>
        <taxon>Bacillota</taxon>
        <taxon>Negativicutes</taxon>
        <taxon>Selenomonadales</taxon>
        <taxon>Sporomusaceae</taxon>
        <taxon>Sporomusa</taxon>
    </lineage>
</organism>
<accession>A0ABZ3IG86</accession>
<dbReference type="RefSeq" id="WP_094605850.1">
    <property type="nucleotide sequence ID" value="NZ_CP155573.1"/>
</dbReference>
<proteinExistence type="predicted"/>
<protein>
    <recommendedName>
        <fullName evidence="3">Eukaryotic and archaeal DNA primase small subunit</fullName>
    </recommendedName>
</protein>
<dbReference type="EMBL" id="CP155573">
    <property type="protein sequence ID" value="XFO64686.1"/>
    <property type="molecule type" value="Genomic_DNA"/>
</dbReference>
<evidence type="ECO:0008006" key="3">
    <source>
        <dbReference type="Google" id="ProtNLM"/>
    </source>
</evidence>
<evidence type="ECO:0000313" key="2">
    <source>
        <dbReference type="Proteomes" id="UP000216752"/>
    </source>
</evidence>
<keyword evidence="2" id="KW-1185">Reference proteome</keyword>
<sequence length="253" mass="29634">MDTRVELLNEFYQTMCKDKVKVENKNYGFEFIKELTADDATLDYVQMENNLIHKYRLLHVSEDHKQRLLQGHVNQAYNVCLYFDETANNTLCFNIDNNYKRNNNELIPEIELAVDYLQQHLGKHGIEAVNVKSGRGYHVWCRFAKPIANQLLLDFMIRISAKTLASLHYSNHDYRSIKINMSPNPRFVKIISLRAFGSRHIKTGLFSHIRTKDGVLNEEDSWKYFSDYMKNKTISEQQFLLAFNEVAKAISLV</sequence>
<reference evidence="1" key="1">
    <citation type="submission" date="2024-05" db="EMBL/GenBank/DDBJ databases">
        <title>Isolation and characterization of Sporomusa carbonis sp. nov., a carboxydotrophic hydrogenogen in the genus of Sporomusa isolated from a charcoal burning pile.</title>
        <authorList>
            <person name="Boeer T."/>
            <person name="Rosenbaum F."/>
            <person name="Eysell L."/>
            <person name="Mueller V."/>
            <person name="Daniel R."/>
            <person name="Poehlein A."/>
        </authorList>
    </citation>
    <scope>NUCLEOTIDE SEQUENCE [LARGE SCALE GENOMIC DNA]</scope>
    <source>
        <strain evidence="1">DSM 10669</strain>
    </source>
</reference>